<evidence type="ECO:0000313" key="2">
    <source>
        <dbReference type="EMBL" id="KAI5328168.1"/>
    </source>
</evidence>
<dbReference type="Proteomes" id="UP001054821">
    <property type="component" value="Chromosome 5"/>
</dbReference>
<dbReference type="EMBL" id="JAJFAZ020000005">
    <property type="protein sequence ID" value="KAI5328168.1"/>
    <property type="molecule type" value="Genomic_DNA"/>
</dbReference>
<keyword evidence="3" id="KW-1185">Reference proteome</keyword>
<evidence type="ECO:0000259" key="1">
    <source>
        <dbReference type="Pfam" id="PF17921"/>
    </source>
</evidence>
<dbReference type="AlphaFoldDB" id="A0AAD4VPF2"/>
<name>A0AAD4VPF2_PRUDU</name>
<accession>A0AAD4VPF2</accession>
<dbReference type="Pfam" id="PF17921">
    <property type="entry name" value="Integrase_H2C2"/>
    <property type="match status" value="1"/>
</dbReference>
<dbReference type="Gene3D" id="1.10.340.70">
    <property type="match status" value="1"/>
</dbReference>
<protein>
    <recommendedName>
        <fullName evidence="1">Integrase zinc-binding domain-containing protein</fullName>
    </recommendedName>
</protein>
<comment type="caution">
    <text evidence="2">The sequence shown here is derived from an EMBL/GenBank/DDBJ whole genome shotgun (WGS) entry which is preliminary data.</text>
</comment>
<reference evidence="2 3" key="1">
    <citation type="journal article" date="2022" name="G3 (Bethesda)">
        <title>Whole-genome sequence and methylome profiling of the almond [Prunus dulcis (Mill.) D.A. Webb] cultivar 'Nonpareil'.</title>
        <authorList>
            <person name="D'Amico-Willman K.M."/>
            <person name="Ouma W.Z."/>
            <person name="Meulia T."/>
            <person name="Sideli G.M."/>
            <person name="Gradziel T.M."/>
            <person name="Fresnedo-Ramirez J."/>
        </authorList>
    </citation>
    <scope>NUCLEOTIDE SEQUENCE [LARGE SCALE GENOMIC DNA]</scope>
    <source>
        <strain evidence="2">Clone GOH B32 T37-40</strain>
    </source>
</reference>
<proteinExistence type="predicted"/>
<gene>
    <name evidence="2" type="ORF">L3X38_027564</name>
</gene>
<sequence>MQIDEDPSWQDPIIDYLMNGNLPTDKSEARKVQQKAVRYYVHGNKLIRRSYSGPYLTCIKYPQTLEVLCKIHDGECSNHSGGRSLAQKALNIGYYWPTMRHDSVEYVKKCDCCQRYKPIPNLPANGPST</sequence>
<feature type="domain" description="Integrase zinc-binding" evidence="1">
    <location>
        <begin position="64"/>
        <end position="118"/>
    </location>
</feature>
<dbReference type="PANTHER" id="PTHR48475:SF2">
    <property type="entry name" value="RIBONUCLEASE H"/>
    <property type="match status" value="1"/>
</dbReference>
<evidence type="ECO:0000313" key="3">
    <source>
        <dbReference type="Proteomes" id="UP001054821"/>
    </source>
</evidence>
<dbReference type="PANTHER" id="PTHR48475">
    <property type="entry name" value="RIBONUCLEASE H"/>
    <property type="match status" value="1"/>
</dbReference>
<organism evidence="2 3">
    <name type="scientific">Prunus dulcis</name>
    <name type="common">Almond</name>
    <name type="synonym">Amygdalus dulcis</name>
    <dbReference type="NCBI Taxonomy" id="3755"/>
    <lineage>
        <taxon>Eukaryota</taxon>
        <taxon>Viridiplantae</taxon>
        <taxon>Streptophyta</taxon>
        <taxon>Embryophyta</taxon>
        <taxon>Tracheophyta</taxon>
        <taxon>Spermatophyta</taxon>
        <taxon>Magnoliopsida</taxon>
        <taxon>eudicotyledons</taxon>
        <taxon>Gunneridae</taxon>
        <taxon>Pentapetalae</taxon>
        <taxon>rosids</taxon>
        <taxon>fabids</taxon>
        <taxon>Rosales</taxon>
        <taxon>Rosaceae</taxon>
        <taxon>Amygdaloideae</taxon>
        <taxon>Amygdaleae</taxon>
        <taxon>Prunus</taxon>
    </lineage>
</organism>
<dbReference type="InterPro" id="IPR041588">
    <property type="entry name" value="Integrase_H2C2"/>
</dbReference>